<evidence type="ECO:0000256" key="4">
    <source>
        <dbReference type="ARBA" id="ARBA00022801"/>
    </source>
</evidence>
<proteinExistence type="inferred from homology"/>
<dbReference type="PANTHER" id="PTHR43108:SF8">
    <property type="entry name" value="SD21168P"/>
    <property type="match status" value="1"/>
</dbReference>
<comment type="similarity">
    <text evidence="2">Belongs to the sulfatase family.</text>
</comment>
<evidence type="ECO:0000313" key="7">
    <source>
        <dbReference type="EnsemblMetazoa" id="PPAI010143-PA"/>
    </source>
</evidence>
<evidence type="ECO:0000256" key="2">
    <source>
        <dbReference type="ARBA" id="ARBA00008779"/>
    </source>
</evidence>
<keyword evidence="4" id="KW-0378">Hydrolase</keyword>
<evidence type="ECO:0000256" key="5">
    <source>
        <dbReference type="ARBA" id="ARBA00023180"/>
    </source>
</evidence>
<dbReference type="AlphaFoldDB" id="A0A1B0GQP8"/>
<dbReference type="GO" id="GO:0008449">
    <property type="term" value="F:N-acetylglucosamine-6-sulfatase activity"/>
    <property type="evidence" value="ECO:0007669"/>
    <property type="project" value="TreeGrafter"/>
</dbReference>
<dbReference type="InterPro" id="IPR000917">
    <property type="entry name" value="Sulfatase_N"/>
</dbReference>
<dbReference type="InterPro" id="IPR024607">
    <property type="entry name" value="Sulfatase_CS"/>
</dbReference>
<dbReference type="GO" id="GO:0005539">
    <property type="term" value="F:glycosaminoglycan binding"/>
    <property type="evidence" value="ECO:0007669"/>
    <property type="project" value="TreeGrafter"/>
</dbReference>
<keyword evidence="3" id="KW-0732">Signal</keyword>
<accession>A0A1B0GQP8</accession>
<dbReference type="SUPFAM" id="SSF53649">
    <property type="entry name" value="Alkaline phosphatase-like"/>
    <property type="match status" value="1"/>
</dbReference>
<name>A0A1B0GQP8_PHLPP</name>
<dbReference type="EMBL" id="AJVK01087688">
    <property type="status" value="NOT_ANNOTATED_CDS"/>
    <property type="molecule type" value="Genomic_DNA"/>
</dbReference>
<protein>
    <recommendedName>
        <fullName evidence="6">Sulfatase N-terminal domain-containing protein</fullName>
    </recommendedName>
</protein>
<dbReference type="VEuPathDB" id="VectorBase:PPAPM1_006796"/>
<evidence type="ECO:0000256" key="3">
    <source>
        <dbReference type="ARBA" id="ARBA00022729"/>
    </source>
</evidence>
<dbReference type="InterPro" id="IPR017850">
    <property type="entry name" value="Alkaline_phosphatase_core_sf"/>
</dbReference>
<comment type="cofactor">
    <cofactor evidence="1">
        <name>Ca(2+)</name>
        <dbReference type="ChEBI" id="CHEBI:29108"/>
    </cofactor>
</comment>
<keyword evidence="8" id="KW-1185">Reference proteome</keyword>
<dbReference type="PANTHER" id="PTHR43108">
    <property type="entry name" value="N-ACETYLGLUCOSAMINE-6-SULFATASE FAMILY MEMBER"/>
    <property type="match status" value="1"/>
</dbReference>
<reference evidence="7" key="1">
    <citation type="submission" date="2022-08" db="UniProtKB">
        <authorList>
            <consortium name="EnsemblMetazoa"/>
        </authorList>
    </citation>
    <scope>IDENTIFICATION</scope>
    <source>
        <strain evidence="7">Israel</strain>
    </source>
</reference>
<organism evidence="7 8">
    <name type="scientific">Phlebotomus papatasi</name>
    <name type="common">Sandfly</name>
    <dbReference type="NCBI Taxonomy" id="29031"/>
    <lineage>
        <taxon>Eukaryota</taxon>
        <taxon>Metazoa</taxon>
        <taxon>Ecdysozoa</taxon>
        <taxon>Arthropoda</taxon>
        <taxon>Hexapoda</taxon>
        <taxon>Insecta</taxon>
        <taxon>Pterygota</taxon>
        <taxon>Neoptera</taxon>
        <taxon>Endopterygota</taxon>
        <taxon>Diptera</taxon>
        <taxon>Nematocera</taxon>
        <taxon>Psychodoidea</taxon>
        <taxon>Psychodidae</taxon>
        <taxon>Phlebotomus</taxon>
        <taxon>Phlebotomus</taxon>
    </lineage>
</organism>
<sequence length="145" mass="15986">MEKVTLLQFCLIFTALGVWGTLSVDATKLPNIILILTDDQDVVLNGMLPMTNVQELLAKEGATFINAFTSSPICCPSRASLLSGRYAHNHATINNSVSGGCYGSFWKEVIEKTTLPVMLEKRGYETFFAGKYLNDYKSTEVPPGW</sequence>
<dbReference type="VEuPathDB" id="VectorBase:PPAI010143"/>
<dbReference type="Gene3D" id="3.40.720.10">
    <property type="entry name" value="Alkaline Phosphatase, subunit A"/>
    <property type="match status" value="1"/>
</dbReference>
<keyword evidence="5" id="KW-0325">Glycoprotein</keyword>
<dbReference type="Proteomes" id="UP000092462">
    <property type="component" value="Unassembled WGS sequence"/>
</dbReference>
<dbReference type="Pfam" id="PF00884">
    <property type="entry name" value="Sulfatase"/>
    <property type="match status" value="1"/>
</dbReference>
<evidence type="ECO:0000256" key="1">
    <source>
        <dbReference type="ARBA" id="ARBA00001913"/>
    </source>
</evidence>
<feature type="domain" description="Sulfatase N-terminal" evidence="6">
    <location>
        <begin position="30"/>
        <end position="138"/>
    </location>
</feature>
<dbReference type="EnsemblMetazoa" id="PPAI010143-RA">
    <property type="protein sequence ID" value="PPAI010143-PA"/>
    <property type="gene ID" value="PPAI010143"/>
</dbReference>
<evidence type="ECO:0000259" key="6">
    <source>
        <dbReference type="Pfam" id="PF00884"/>
    </source>
</evidence>
<evidence type="ECO:0000313" key="8">
    <source>
        <dbReference type="Proteomes" id="UP000092462"/>
    </source>
</evidence>
<dbReference type="PROSITE" id="PS00149">
    <property type="entry name" value="SULFATASE_2"/>
    <property type="match status" value="1"/>
</dbReference>